<name>A0A6J4NUB0_9ACTN</name>
<organism evidence="2">
    <name type="scientific">uncultured Rubrobacteraceae bacterium</name>
    <dbReference type="NCBI Taxonomy" id="349277"/>
    <lineage>
        <taxon>Bacteria</taxon>
        <taxon>Bacillati</taxon>
        <taxon>Actinomycetota</taxon>
        <taxon>Rubrobacteria</taxon>
        <taxon>Rubrobacterales</taxon>
        <taxon>Rubrobacteraceae</taxon>
        <taxon>environmental samples</taxon>
    </lineage>
</organism>
<feature type="region of interest" description="Disordered" evidence="1">
    <location>
        <begin position="27"/>
        <end position="65"/>
    </location>
</feature>
<evidence type="ECO:0000313" key="2">
    <source>
        <dbReference type="EMBL" id="CAA9395430.1"/>
    </source>
</evidence>
<protein>
    <submittedName>
        <fullName evidence="2">Uncharacterized protein</fullName>
    </submittedName>
</protein>
<dbReference type="EMBL" id="CADCUV010000040">
    <property type="protein sequence ID" value="CAA9395430.1"/>
    <property type="molecule type" value="Genomic_DNA"/>
</dbReference>
<accession>A0A6J4NUB0</accession>
<dbReference type="AlphaFoldDB" id="A0A6J4NUB0"/>
<gene>
    <name evidence="2" type="ORF">AVDCRST_MAG22-854</name>
</gene>
<sequence length="65" mass="6961">MTEEEINRFATVLRECERIRAIMAEDESARTNGGDEGIPVGITTGMPSLEAPADGWAPDPVPFAA</sequence>
<reference evidence="2" key="1">
    <citation type="submission" date="2020-02" db="EMBL/GenBank/DDBJ databases">
        <authorList>
            <person name="Meier V. D."/>
        </authorList>
    </citation>
    <scope>NUCLEOTIDE SEQUENCE</scope>
    <source>
        <strain evidence="2">AVDCRST_MAG22</strain>
    </source>
</reference>
<proteinExistence type="predicted"/>
<evidence type="ECO:0000256" key="1">
    <source>
        <dbReference type="SAM" id="MobiDB-lite"/>
    </source>
</evidence>